<evidence type="ECO:0000259" key="15">
    <source>
        <dbReference type="Pfam" id="PF02463"/>
    </source>
</evidence>
<proteinExistence type="inferred from homology"/>
<dbReference type="NCBIfam" id="TIGR00611">
    <property type="entry name" value="recf"/>
    <property type="match status" value="1"/>
</dbReference>
<keyword evidence="9 13" id="KW-0238">DNA-binding</keyword>
<feature type="compositionally biased region" description="Basic and acidic residues" evidence="14">
    <location>
        <begin position="460"/>
        <end position="475"/>
    </location>
</feature>
<evidence type="ECO:0000256" key="10">
    <source>
        <dbReference type="ARBA" id="ARBA00023204"/>
    </source>
</evidence>
<evidence type="ECO:0000256" key="1">
    <source>
        <dbReference type="ARBA" id="ARBA00004496"/>
    </source>
</evidence>
<evidence type="ECO:0000256" key="8">
    <source>
        <dbReference type="ARBA" id="ARBA00022840"/>
    </source>
</evidence>
<dbReference type="GO" id="GO:0005737">
    <property type="term" value="C:cytoplasm"/>
    <property type="evidence" value="ECO:0007669"/>
    <property type="project" value="UniProtKB-SubCell"/>
</dbReference>
<evidence type="ECO:0000256" key="6">
    <source>
        <dbReference type="ARBA" id="ARBA00022741"/>
    </source>
</evidence>
<dbReference type="GeneID" id="29695263"/>
<dbReference type="Pfam" id="PF02463">
    <property type="entry name" value="SMC_N"/>
    <property type="match status" value="1"/>
</dbReference>
<comment type="similarity">
    <text evidence="2 13">Belongs to the RecF family.</text>
</comment>
<dbReference type="KEGG" id="bnm:BALAC2494_01105"/>
<keyword evidence="8 13" id="KW-0067">ATP-binding</keyword>
<evidence type="ECO:0000256" key="9">
    <source>
        <dbReference type="ARBA" id="ARBA00023125"/>
    </source>
</evidence>
<organism evidence="16 17">
    <name type="scientific">Bifidobacterium animalis subsp. lactis CNCM I-2494</name>
    <dbReference type="NCBI Taxonomy" id="1042403"/>
    <lineage>
        <taxon>Bacteria</taxon>
        <taxon>Bacillati</taxon>
        <taxon>Actinomycetota</taxon>
        <taxon>Actinomycetes</taxon>
        <taxon>Bifidobacteriales</taxon>
        <taxon>Bifidobacteriaceae</taxon>
        <taxon>Bifidobacterium</taxon>
    </lineage>
</organism>
<keyword evidence="10 13" id="KW-0234">DNA repair</keyword>
<dbReference type="GO" id="GO:0005524">
    <property type="term" value="F:ATP binding"/>
    <property type="evidence" value="ECO:0007669"/>
    <property type="project" value="UniProtKB-UniRule"/>
</dbReference>
<dbReference type="GO" id="GO:0006260">
    <property type="term" value="P:DNA replication"/>
    <property type="evidence" value="ECO:0007669"/>
    <property type="project" value="UniProtKB-UniRule"/>
</dbReference>
<evidence type="ECO:0000256" key="3">
    <source>
        <dbReference type="ARBA" id="ARBA00020170"/>
    </source>
</evidence>
<dbReference type="InterPro" id="IPR042174">
    <property type="entry name" value="RecF_2"/>
</dbReference>
<evidence type="ECO:0000313" key="17">
    <source>
        <dbReference type="Proteomes" id="UP000008394"/>
    </source>
</evidence>
<evidence type="ECO:0000256" key="4">
    <source>
        <dbReference type="ARBA" id="ARBA00022490"/>
    </source>
</evidence>
<dbReference type="InterPro" id="IPR027417">
    <property type="entry name" value="P-loop_NTPase"/>
</dbReference>
<accession>A0A806FSW6</accession>
<dbReference type="PANTHER" id="PTHR32182:SF0">
    <property type="entry name" value="DNA REPLICATION AND REPAIR PROTEIN RECF"/>
    <property type="match status" value="1"/>
</dbReference>
<dbReference type="Gene3D" id="1.20.1050.90">
    <property type="entry name" value="RecF/RecN/SMC, N-terminal domain"/>
    <property type="match status" value="1"/>
</dbReference>
<dbReference type="EMBL" id="CP002915">
    <property type="protein sequence ID" value="AEK29442.1"/>
    <property type="molecule type" value="Genomic_DNA"/>
</dbReference>
<feature type="binding site" evidence="13">
    <location>
        <begin position="31"/>
        <end position="38"/>
    </location>
    <ligand>
        <name>ATP</name>
        <dbReference type="ChEBI" id="CHEBI:30616"/>
    </ligand>
</feature>
<keyword evidence="11 13" id="KW-0742">SOS response</keyword>
<evidence type="ECO:0000256" key="12">
    <source>
        <dbReference type="ARBA" id="ARBA00025401"/>
    </source>
</evidence>
<keyword evidence="7 13" id="KW-0227">DNA damage</keyword>
<evidence type="ECO:0000313" key="16">
    <source>
        <dbReference type="EMBL" id="AEK29442.1"/>
    </source>
</evidence>
<dbReference type="InterPro" id="IPR001238">
    <property type="entry name" value="DNA-binding_RecF"/>
</dbReference>
<dbReference type="PANTHER" id="PTHR32182">
    <property type="entry name" value="DNA REPLICATION AND REPAIR PROTEIN RECF"/>
    <property type="match status" value="1"/>
</dbReference>
<dbReference type="HAMAP" id="MF_00365">
    <property type="entry name" value="RecF"/>
    <property type="match status" value="1"/>
</dbReference>
<keyword evidence="4 13" id="KW-0963">Cytoplasm</keyword>
<dbReference type="InterPro" id="IPR018078">
    <property type="entry name" value="DNA-binding_RecF_CS"/>
</dbReference>
<evidence type="ECO:0000256" key="14">
    <source>
        <dbReference type="SAM" id="MobiDB-lite"/>
    </source>
</evidence>
<dbReference type="GO" id="GO:0009432">
    <property type="term" value="P:SOS response"/>
    <property type="evidence" value="ECO:0007669"/>
    <property type="project" value="UniProtKB-UniRule"/>
</dbReference>
<protein>
    <recommendedName>
        <fullName evidence="3 13">DNA replication and repair protein RecF</fullName>
    </recommendedName>
</protein>
<dbReference type="PROSITE" id="PS00617">
    <property type="entry name" value="RECF_1"/>
    <property type="match status" value="1"/>
</dbReference>
<dbReference type="SUPFAM" id="SSF52540">
    <property type="entry name" value="P-loop containing nucleoside triphosphate hydrolases"/>
    <property type="match status" value="1"/>
</dbReference>
<comment type="subcellular location">
    <subcellularLocation>
        <location evidence="1 13">Cytoplasm</location>
    </subcellularLocation>
</comment>
<evidence type="ECO:0000256" key="2">
    <source>
        <dbReference type="ARBA" id="ARBA00008016"/>
    </source>
</evidence>
<gene>
    <name evidence="13" type="primary">recF</name>
    <name evidence="16" type="ORF">BALAC2494_01105</name>
</gene>
<dbReference type="GO" id="GO:0006302">
    <property type="term" value="P:double-strand break repair"/>
    <property type="evidence" value="ECO:0007669"/>
    <property type="project" value="TreeGrafter"/>
</dbReference>
<dbReference type="RefSeq" id="WP_004219019.1">
    <property type="nucleotide sequence ID" value="NC_017215.1"/>
</dbReference>
<sequence length="475" mass="51827">MITVSRLALDHFRSWTNCVLDFKPGVNILEGPNGLGKTNIVEALEVLSTGSSHRASTSQPLVEQGFPAAAIRANIEELSEDFENNTETIDDRTTTFELTIRVRGANRARVDGGPSLYMRDIVGRVPLVAFTPDDQRLVWGDPAVRRSFIDQAASVLVRGYTDLLQRFTHIAKQRAALLKQIGAQEGVSVSEEARQMRMNGLEVWTAQFIETGLELTRQRMAVIGMLNEYFGTIVQELSDVDQTATLVYEPSFDELYLTQGAEAGEQGGPERVKAAISEHFQRIYTGEVARGVNLIGPQRDDVSIELNGMPAREYSSNGESWTLALALKMALYRLLERKAGERPIVVLDDVFAQLDPSRRAKIMEFALRQDQVIITVAAAGDVPELPGDAHAHVIDVAALKLQGSGGEGTAFMPEPLPADDPFAGQLAAVQASRRTAGMHAGSDGKHKVEQSADQSAEQVSGEREIGLTKHESAHA</sequence>
<name>A0A806FSW6_BIFAN</name>
<evidence type="ECO:0000256" key="5">
    <source>
        <dbReference type="ARBA" id="ARBA00022705"/>
    </source>
</evidence>
<dbReference type="AlphaFoldDB" id="A0A806FSW6"/>
<feature type="domain" description="RecF/RecN/SMC N-terminal" evidence="15">
    <location>
        <begin position="4"/>
        <end position="376"/>
    </location>
</feature>
<reference evidence="16 17" key="1">
    <citation type="journal article" date="2011" name="J. Bacteriol.">
        <title>Genome Sequence of the Probiotic Strain Bifidobacterium animalis subsp. lactis CNCM I-2494.</title>
        <authorList>
            <person name="Chervaux C."/>
            <person name="Grimaldi C."/>
            <person name="Bolotin A."/>
            <person name="Quinquis B."/>
            <person name="Legrain-Raspaud S."/>
            <person name="van Hylckama Vlieg J.E."/>
            <person name="Denariaz G."/>
            <person name="Smokvina T."/>
        </authorList>
    </citation>
    <scope>NUCLEOTIDE SEQUENCE [LARGE SCALE GENOMIC DNA]</scope>
    <source>
        <strain evidence="16 17">CNCM I-2494</strain>
    </source>
</reference>
<evidence type="ECO:0000256" key="7">
    <source>
        <dbReference type="ARBA" id="ARBA00022763"/>
    </source>
</evidence>
<evidence type="ECO:0000256" key="13">
    <source>
        <dbReference type="HAMAP-Rule" id="MF_00365"/>
    </source>
</evidence>
<dbReference type="Gene3D" id="3.40.50.300">
    <property type="entry name" value="P-loop containing nucleotide triphosphate hydrolases"/>
    <property type="match status" value="1"/>
</dbReference>
<keyword evidence="5 13" id="KW-0235">DNA replication</keyword>
<keyword evidence="6 13" id="KW-0547">Nucleotide-binding</keyword>
<dbReference type="GO" id="GO:0000731">
    <property type="term" value="P:DNA synthesis involved in DNA repair"/>
    <property type="evidence" value="ECO:0007669"/>
    <property type="project" value="TreeGrafter"/>
</dbReference>
<evidence type="ECO:0000256" key="11">
    <source>
        <dbReference type="ARBA" id="ARBA00023236"/>
    </source>
</evidence>
<dbReference type="GO" id="GO:0003697">
    <property type="term" value="F:single-stranded DNA binding"/>
    <property type="evidence" value="ECO:0007669"/>
    <property type="project" value="UniProtKB-UniRule"/>
</dbReference>
<comment type="function">
    <text evidence="12 13">The RecF protein is involved in DNA metabolism; it is required for DNA replication and normal SOS inducibility. RecF binds preferentially to single-stranded, linear DNA. It also seems to bind ATP.</text>
</comment>
<feature type="region of interest" description="Disordered" evidence="14">
    <location>
        <begin position="431"/>
        <end position="475"/>
    </location>
</feature>
<dbReference type="Proteomes" id="UP000008394">
    <property type="component" value="Chromosome"/>
</dbReference>
<dbReference type="InterPro" id="IPR003395">
    <property type="entry name" value="RecF/RecN/SMC_N"/>
</dbReference>